<dbReference type="RefSeq" id="WP_036101891.1">
    <property type="nucleotide sequence ID" value="NZ_JAJA02000001.1"/>
</dbReference>
<dbReference type="EMBL" id="JAJA02000001">
    <property type="protein sequence ID" value="KWS03921.1"/>
    <property type="molecule type" value="Genomic_DNA"/>
</dbReference>
<dbReference type="AlphaFoldDB" id="A0A125MMM9"/>
<dbReference type="Proteomes" id="UP000023435">
    <property type="component" value="Unassembled WGS sequence"/>
</dbReference>
<feature type="transmembrane region" description="Helical" evidence="1">
    <location>
        <begin position="95"/>
        <end position="116"/>
    </location>
</feature>
<proteinExistence type="predicted"/>
<reference evidence="2 3" key="1">
    <citation type="journal article" date="2014" name="Genome Announc.">
        <title>Draft Genome Sequence of Lysobacter capsici AZ78, a Bacterium Antagonistic to Plant-Pathogenic Oomycetes.</title>
        <authorList>
            <person name="Puopolo G."/>
            <person name="Sonego P."/>
            <person name="Engelen K."/>
            <person name="Pertot I."/>
        </authorList>
    </citation>
    <scope>NUCLEOTIDE SEQUENCE [LARGE SCALE GENOMIC DNA]</scope>
    <source>
        <strain evidence="2 3">AZ78</strain>
    </source>
</reference>
<accession>A0A125MMM9</accession>
<evidence type="ECO:0000313" key="3">
    <source>
        <dbReference type="Proteomes" id="UP000023435"/>
    </source>
</evidence>
<keyword evidence="1" id="KW-1133">Transmembrane helix</keyword>
<feature type="transmembrane region" description="Helical" evidence="1">
    <location>
        <begin position="43"/>
        <end position="59"/>
    </location>
</feature>
<keyword evidence="1" id="KW-0812">Transmembrane</keyword>
<evidence type="ECO:0000313" key="2">
    <source>
        <dbReference type="EMBL" id="KWS03921.1"/>
    </source>
</evidence>
<feature type="transmembrane region" description="Helical" evidence="1">
    <location>
        <begin position="65"/>
        <end position="83"/>
    </location>
</feature>
<feature type="transmembrane region" description="Helical" evidence="1">
    <location>
        <begin position="128"/>
        <end position="150"/>
    </location>
</feature>
<sequence length="175" mass="18690">MASAFASTAPYWVPALSALMVYRRIRRTFGVQPWRPVRSGIRLGILALVACMLIVLAVVQPQLALAMAVGAVLGVGVGLLALKHTHVAIRDGRRVYTPNPWIGGALTVLLVGRLAWRWTHDGLAATQAAPSALTLGLAAVLIVYSLVYLIGLMLQMRKLASAQAPEPQAADQTHP</sequence>
<keyword evidence="1" id="KW-0472">Membrane</keyword>
<feature type="transmembrane region" description="Helical" evidence="1">
    <location>
        <begin position="6"/>
        <end position="22"/>
    </location>
</feature>
<keyword evidence="3" id="KW-1185">Reference proteome</keyword>
<evidence type="ECO:0008006" key="4">
    <source>
        <dbReference type="Google" id="ProtNLM"/>
    </source>
</evidence>
<organism evidence="2 3">
    <name type="scientific">Lysobacter capsici AZ78</name>
    <dbReference type="NCBI Taxonomy" id="1444315"/>
    <lineage>
        <taxon>Bacteria</taxon>
        <taxon>Pseudomonadati</taxon>
        <taxon>Pseudomonadota</taxon>
        <taxon>Gammaproteobacteria</taxon>
        <taxon>Lysobacterales</taxon>
        <taxon>Lysobacteraceae</taxon>
        <taxon>Lysobacter</taxon>
    </lineage>
</organism>
<comment type="caution">
    <text evidence="2">The sequence shown here is derived from an EMBL/GenBank/DDBJ whole genome shotgun (WGS) entry which is preliminary data.</text>
</comment>
<dbReference type="OrthoDB" id="6038141at2"/>
<name>A0A125MMM9_9GAMM</name>
<evidence type="ECO:0000256" key="1">
    <source>
        <dbReference type="SAM" id="Phobius"/>
    </source>
</evidence>
<dbReference type="Pfam" id="PF07301">
    <property type="entry name" value="DUF1453"/>
    <property type="match status" value="1"/>
</dbReference>
<protein>
    <recommendedName>
        <fullName evidence="4">Transmembrane protein</fullName>
    </recommendedName>
</protein>
<dbReference type="InterPro" id="IPR058247">
    <property type="entry name" value="DUF1453"/>
</dbReference>
<gene>
    <name evidence="2" type="ORF">AZ78_1470</name>
</gene>